<dbReference type="InterPro" id="IPR051910">
    <property type="entry name" value="ComF/GntX_DNA_util-trans"/>
</dbReference>
<dbReference type="PANTHER" id="PTHR47505:SF1">
    <property type="entry name" value="DNA UTILIZATION PROTEIN YHGH"/>
    <property type="match status" value="1"/>
</dbReference>
<comment type="caution">
    <text evidence="4">The sequence shown here is derived from an EMBL/GenBank/DDBJ whole genome shotgun (WGS) entry which is preliminary data.</text>
</comment>
<evidence type="ECO:0000256" key="2">
    <source>
        <dbReference type="SAM" id="MobiDB-lite"/>
    </source>
</evidence>
<evidence type="ECO:0000313" key="5">
    <source>
        <dbReference type="Proteomes" id="UP001240250"/>
    </source>
</evidence>
<dbReference type="Pfam" id="PF00156">
    <property type="entry name" value="Pribosyltran"/>
    <property type="match status" value="1"/>
</dbReference>
<dbReference type="EMBL" id="JAUSVM010000001">
    <property type="protein sequence ID" value="MDQ0426548.1"/>
    <property type="molecule type" value="Genomic_DNA"/>
</dbReference>
<accession>A0ABU0GNB2</accession>
<name>A0ABU0GNB2_9CELL</name>
<dbReference type="Gene3D" id="3.40.50.2020">
    <property type="match status" value="1"/>
</dbReference>
<comment type="similarity">
    <text evidence="1">Belongs to the ComF/GntX family.</text>
</comment>
<protein>
    <submittedName>
        <fullName evidence="4">Amidophosphoribosyltransferase</fullName>
    </submittedName>
</protein>
<dbReference type="PANTHER" id="PTHR47505">
    <property type="entry name" value="DNA UTILIZATION PROTEIN YHGH"/>
    <property type="match status" value="1"/>
</dbReference>
<organism evidence="4 5">
    <name type="scientific">Cellulomonas iranensis</name>
    <dbReference type="NCBI Taxonomy" id="76862"/>
    <lineage>
        <taxon>Bacteria</taxon>
        <taxon>Bacillati</taxon>
        <taxon>Actinomycetota</taxon>
        <taxon>Actinomycetes</taxon>
        <taxon>Micrococcales</taxon>
        <taxon>Cellulomonadaceae</taxon>
        <taxon>Cellulomonas</taxon>
    </lineage>
</organism>
<dbReference type="InterPro" id="IPR029057">
    <property type="entry name" value="PRTase-like"/>
</dbReference>
<proteinExistence type="inferred from homology"/>
<feature type="domain" description="Phosphoribosyltransferase" evidence="3">
    <location>
        <begin position="235"/>
        <end position="280"/>
    </location>
</feature>
<feature type="compositionally biased region" description="Low complexity" evidence="2">
    <location>
        <begin position="137"/>
        <end position="155"/>
    </location>
</feature>
<gene>
    <name evidence="4" type="ORF">JO380_002929</name>
</gene>
<reference evidence="4 5" key="1">
    <citation type="submission" date="2023-07" db="EMBL/GenBank/DDBJ databases">
        <title>Sequencing the genomes of 1000 actinobacteria strains.</title>
        <authorList>
            <person name="Klenk H.-P."/>
        </authorList>
    </citation>
    <scope>NUCLEOTIDE SEQUENCE [LARGE SCALE GENOMIC DNA]</scope>
    <source>
        <strain evidence="4 5">DSM 14785</strain>
    </source>
</reference>
<keyword evidence="5" id="KW-1185">Reference proteome</keyword>
<dbReference type="InterPro" id="IPR000836">
    <property type="entry name" value="PRTase_dom"/>
</dbReference>
<evidence type="ECO:0000256" key="1">
    <source>
        <dbReference type="ARBA" id="ARBA00008007"/>
    </source>
</evidence>
<evidence type="ECO:0000313" key="4">
    <source>
        <dbReference type="EMBL" id="MDQ0426548.1"/>
    </source>
</evidence>
<sequence>MHDEPRRTRHDPAAQPASSATVCVALAVAAARDLVRLVVPVACAGCGLADVPWCDACAAHLHGPPVRRDHGAGRLDLLEGRTLLPVLAPAAFAGPVRHAVTAWKDGGRADLDRPFAAALRRTGRHLGGAADRGGSDPSVPSASRPSGRRASASQAGARRVAGAVLVVAVPSSAAARRRRGRAPVDVLAGAVAAGLRDVGVEARRAAPLVRAAGPDLAGLGARARGAALVGRVRVRRARAVRGREVVLVDDVLTTGATLAACHAALVAAGARVRAACTLAATPSPDDPAAARVPRTAVAHVRSGARSG</sequence>
<dbReference type="SUPFAM" id="SSF53271">
    <property type="entry name" value="PRTase-like"/>
    <property type="match status" value="1"/>
</dbReference>
<feature type="region of interest" description="Disordered" evidence="2">
    <location>
        <begin position="126"/>
        <end position="155"/>
    </location>
</feature>
<dbReference type="Proteomes" id="UP001240250">
    <property type="component" value="Unassembled WGS sequence"/>
</dbReference>
<dbReference type="RefSeq" id="WP_307416898.1">
    <property type="nucleotide sequence ID" value="NZ_JAUSVM010000001.1"/>
</dbReference>
<evidence type="ECO:0000259" key="3">
    <source>
        <dbReference type="Pfam" id="PF00156"/>
    </source>
</evidence>